<accession>A0A0W0U9E6</accession>
<gene>
    <name evidence="2" type="primary">cphA</name>
    <name evidence="2" type="ORF">Lgee_0174</name>
</gene>
<dbReference type="Proteomes" id="UP000054785">
    <property type="component" value="Unassembled WGS sequence"/>
</dbReference>
<dbReference type="STRING" id="45065.Lgee_0174"/>
<dbReference type="GO" id="GO:0005524">
    <property type="term" value="F:ATP binding"/>
    <property type="evidence" value="ECO:0007669"/>
    <property type="project" value="UniProtKB-UniRule"/>
</dbReference>
<dbReference type="GO" id="GO:0018169">
    <property type="term" value="F:ribosomal S6-glutamic acid ligase activity"/>
    <property type="evidence" value="ECO:0007669"/>
    <property type="project" value="TreeGrafter"/>
</dbReference>
<dbReference type="SUPFAM" id="SSF56059">
    <property type="entry name" value="Glutathione synthetase ATP-binding domain-like"/>
    <property type="match status" value="1"/>
</dbReference>
<organism evidence="2 3">
    <name type="scientific">Legionella geestiana</name>
    <dbReference type="NCBI Taxonomy" id="45065"/>
    <lineage>
        <taxon>Bacteria</taxon>
        <taxon>Pseudomonadati</taxon>
        <taxon>Pseudomonadota</taxon>
        <taxon>Gammaproteobacteria</taxon>
        <taxon>Legionellales</taxon>
        <taxon>Legionellaceae</taxon>
        <taxon>Legionella</taxon>
    </lineage>
</organism>
<dbReference type="PANTHER" id="PTHR21621">
    <property type="entry name" value="RIBOSOMAL PROTEIN S6 MODIFICATION PROTEIN"/>
    <property type="match status" value="1"/>
</dbReference>
<evidence type="ECO:0000256" key="1">
    <source>
        <dbReference type="ARBA" id="ARBA00023211"/>
    </source>
</evidence>
<protein>
    <submittedName>
        <fullName evidence="2">Cyanophycin synthetase</fullName>
        <ecNumber evidence="2">6.3.2.29</ecNumber>
    </submittedName>
</protein>
<sequence>MVAIKENSYNYQNICPYCYPDKPNHRAEKINSFFYWVMKPLILLGKALTLHHDLYATERYLFLCIKLMHKNNHIQMCKEIIRSKTITRLQLIWDEAQKRGLDLYIFRKQGLQLHSYLLRYQGREYYFNYTPTTLLYRYLKYKNPRTYDHKGQFKKILQKNNLPTPQGKSFCTKKRALQFASTLGYPLVIKPESSTLAHHVSTNINDEQSLSRAFDIAKMIDFKIIVEKYIEGEAHRVICIGDKFIACAKRMKASIIGDGHSTIGELIEQFNRHPYRGKPNQTGSAIYQVDKHSSFTTECLRNQNVNLQTIIKKHKIIYLSHKSTCGTGAEVINVTDDVCPENIQIFLKVHHILKIGVSGVDFICDDVSKPWHTQNWVFLENNSLPSIDLHHYPSIGNSINVAKEIWDFILQELKVS</sequence>
<comment type="caution">
    <text evidence="2">The sequence shown here is derived from an EMBL/GenBank/DDBJ whole genome shotgun (WGS) entry which is preliminary data.</text>
</comment>
<dbReference type="GO" id="GO:0071160">
    <property type="term" value="F:cyanophycin synthetase activity (L-aspartate-adding)"/>
    <property type="evidence" value="ECO:0007669"/>
    <property type="project" value="UniProtKB-EC"/>
</dbReference>
<dbReference type="InterPro" id="IPR005479">
    <property type="entry name" value="CPAse_ATP-bd"/>
</dbReference>
<keyword evidence="3" id="KW-1185">Reference proteome</keyword>
<evidence type="ECO:0000313" key="2">
    <source>
        <dbReference type="EMBL" id="KTD04421.1"/>
    </source>
</evidence>
<evidence type="ECO:0000313" key="3">
    <source>
        <dbReference type="Proteomes" id="UP000054785"/>
    </source>
</evidence>
<dbReference type="GO" id="GO:0009432">
    <property type="term" value="P:SOS response"/>
    <property type="evidence" value="ECO:0007669"/>
    <property type="project" value="TreeGrafter"/>
</dbReference>
<dbReference type="EC" id="6.3.2.29" evidence="2"/>
<proteinExistence type="predicted"/>
<dbReference type="PROSITE" id="PS50975">
    <property type="entry name" value="ATP_GRASP"/>
    <property type="match status" value="1"/>
</dbReference>
<dbReference type="GO" id="GO:0005737">
    <property type="term" value="C:cytoplasm"/>
    <property type="evidence" value="ECO:0007669"/>
    <property type="project" value="TreeGrafter"/>
</dbReference>
<dbReference type="Pfam" id="PF02786">
    <property type="entry name" value="CPSase_L_D2"/>
    <property type="match status" value="1"/>
</dbReference>
<dbReference type="EMBL" id="LNYC01000004">
    <property type="protein sequence ID" value="KTD04421.1"/>
    <property type="molecule type" value="Genomic_DNA"/>
</dbReference>
<dbReference type="AlphaFoldDB" id="A0A0W0U9E6"/>
<dbReference type="GO" id="GO:0046872">
    <property type="term" value="F:metal ion binding"/>
    <property type="evidence" value="ECO:0007669"/>
    <property type="project" value="InterPro"/>
</dbReference>
<keyword evidence="1" id="KW-0464">Manganese</keyword>
<dbReference type="PATRIC" id="fig|45065.4.peg.190"/>
<keyword evidence="2" id="KW-0436">Ligase</keyword>
<dbReference type="Gene3D" id="3.30.470.20">
    <property type="entry name" value="ATP-grasp fold, B domain"/>
    <property type="match status" value="2"/>
</dbReference>
<dbReference type="RefSeq" id="WP_058387025.1">
    <property type="nucleotide sequence ID" value="NZ_CP041713.1"/>
</dbReference>
<dbReference type="PANTHER" id="PTHR21621:SF0">
    <property type="entry name" value="BETA-CITRYLGLUTAMATE SYNTHASE B-RELATED"/>
    <property type="match status" value="1"/>
</dbReference>
<reference evidence="2 3" key="1">
    <citation type="submission" date="2015-11" db="EMBL/GenBank/DDBJ databases">
        <title>Genomic analysis of 38 Legionella species identifies large and diverse effector repertoires.</title>
        <authorList>
            <person name="Burstein D."/>
            <person name="Amaro F."/>
            <person name="Zusman T."/>
            <person name="Lifshitz Z."/>
            <person name="Cohen O."/>
            <person name="Gilbert J.A."/>
            <person name="Pupko T."/>
            <person name="Shuman H.A."/>
            <person name="Segal G."/>
        </authorList>
    </citation>
    <scope>NUCLEOTIDE SEQUENCE [LARGE SCALE GENOMIC DNA]</scope>
    <source>
        <strain evidence="2 3">ATCC 49504</strain>
    </source>
</reference>
<name>A0A0W0U9E6_9GAMM</name>
<dbReference type="InterPro" id="IPR011761">
    <property type="entry name" value="ATP-grasp"/>
</dbReference>
<dbReference type="OrthoDB" id="9803907at2"/>